<evidence type="ECO:0000313" key="2">
    <source>
        <dbReference type="EMBL" id="GAA2102699.1"/>
    </source>
</evidence>
<feature type="region of interest" description="Disordered" evidence="1">
    <location>
        <begin position="28"/>
        <end position="49"/>
    </location>
</feature>
<dbReference type="PROSITE" id="PS51257">
    <property type="entry name" value="PROKAR_LIPOPROTEIN"/>
    <property type="match status" value="1"/>
</dbReference>
<reference evidence="3" key="1">
    <citation type="journal article" date="2019" name="Int. J. Syst. Evol. Microbiol.">
        <title>The Global Catalogue of Microorganisms (GCM) 10K type strain sequencing project: providing services to taxonomists for standard genome sequencing and annotation.</title>
        <authorList>
            <consortium name="The Broad Institute Genomics Platform"/>
            <consortium name="The Broad Institute Genome Sequencing Center for Infectious Disease"/>
            <person name="Wu L."/>
            <person name="Ma J."/>
        </authorList>
    </citation>
    <scope>NUCLEOTIDE SEQUENCE [LARGE SCALE GENOMIC DNA]</scope>
    <source>
        <strain evidence="3">JCM 13813</strain>
    </source>
</reference>
<protein>
    <submittedName>
        <fullName evidence="2">Uncharacterized protein</fullName>
    </submittedName>
</protein>
<gene>
    <name evidence="2" type="ORF">GCM10009726_13780</name>
</gene>
<organism evidence="2 3">
    <name type="scientific">Nocardioides furvisabuli</name>
    <dbReference type="NCBI Taxonomy" id="375542"/>
    <lineage>
        <taxon>Bacteria</taxon>
        <taxon>Bacillati</taxon>
        <taxon>Actinomycetota</taxon>
        <taxon>Actinomycetes</taxon>
        <taxon>Propionibacteriales</taxon>
        <taxon>Nocardioidaceae</taxon>
        <taxon>Nocardioides</taxon>
    </lineage>
</organism>
<evidence type="ECO:0000313" key="3">
    <source>
        <dbReference type="Proteomes" id="UP001501161"/>
    </source>
</evidence>
<comment type="caution">
    <text evidence="2">The sequence shown here is derived from an EMBL/GenBank/DDBJ whole genome shotgun (WGS) entry which is preliminary data.</text>
</comment>
<dbReference type="EMBL" id="BAAAMQ010000009">
    <property type="protein sequence ID" value="GAA2102699.1"/>
    <property type="molecule type" value="Genomic_DNA"/>
</dbReference>
<dbReference type="Proteomes" id="UP001501161">
    <property type="component" value="Unassembled WGS sequence"/>
</dbReference>
<proteinExistence type="predicted"/>
<keyword evidence="3" id="KW-1185">Reference proteome</keyword>
<sequence>MRPSSSSGGRIAVWSDIGSTGAGAGAGIGAGTACRGAPHDPQKRWSPAGAPHCPQNFAICVSHIPGSAPLLVAHRSNGSACSRGSF</sequence>
<accession>A0ABP5IPL6</accession>
<evidence type="ECO:0000256" key="1">
    <source>
        <dbReference type="SAM" id="MobiDB-lite"/>
    </source>
</evidence>
<name>A0ABP5IPL6_9ACTN</name>